<evidence type="ECO:0000313" key="2">
    <source>
        <dbReference type="Proteomes" id="UP000599074"/>
    </source>
</evidence>
<keyword evidence="2" id="KW-1185">Reference proteome</keyword>
<comment type="caution">
    <text evidence="1">The sequence shown here is derived from an EMBL/GenBank/DDBJ whole genome shotgun (WGS) entry which is preliminary data.</text>
</comment>
<reference evidence="1" key="1">
    <citation type="submission" date="2021-01" db="EMBL/GenBank/DDBJ databases">
        <title>Whole genome shotgun sequence of Planosporangium mesophilum NBRC 109066.</title>
        <authorList>
            <person name="Komaki H."/>
            <person name="Tamura T."/>
        </authorList>
    </citation>
    <scope>NUCLEOTIDE SEQUENCE</scope>
    <source>
        <strain evidence="1">NBRC 109066</strain>
    </source>
</reference>
<dbReference type="Proteomes" id="UP000599074">
    <property type="component" value="Unassembled WGS sequence"/>
</dbReference>
<name>A0A8J3TA72_9ACTN</name>
<dbReference type="AlphaFoldDB" id="A0A8J3TA72"/>
<evidence type="ECO:0000313" key="1">
    <source>
        <dbReference type="EMBL" id="GII22554.1"/>
    </source>
</evidence>
<gene>
    <name evidence="1" type="ORF">Pme01_21510</name>
</gene>
<protein>
    <submittedName>
        <fullName evidence="1">Uncharacterized protein</fullName>
    </submittedName>
</protein>
<proteinExistence type="predicted"/>
<accession>A0A8J3TA72</accession>
<sequence length="127" mass="13496">MRPYRGAVINPGTLPVDGATEAAAAQNMTVFITAVLEQGGQLAGDPVRDPEADRDGRFGYLLPVTSGSTVRVLMPGVDLQRVRDDLTVAAPCLYVDDEPWWWPSAVTQAVGATARLAVAELTGQTED</sequence>
<dbReference type="EMBL" id="BOON01000018">
    <property type="protein sequence ID" value="GII22554.1"/>
    <property type="molecule type" value="Genomic_DNA"/>
</dbReference>
<organism evidence="1 2">
    <name type="scientific">Planosporangium mesophilum</name>
    <dbReference type="NCBI Taxonomy" id="689768"/>
    <lineage>
        <taxon>Bacteria</taxon>
        <taxon>Bacillati</taxon>
        <taxon>Actinomycetota</taxon>
        <taxon>Actinomycetes</taxon>
        <taxon>Micromonosporales</taxon>
        <taxon>Micromonosporaceae</taxon>
        <taxon>Planosporangium</taxon>
    </lineage>
</organism>